<dbReference type="AlphaFoldDB" id="A0A0F9L0J2"/>
<sequence length="158" mass="17451">MGGITRSLEDTRSNGPRSHDKIPLPKVKAEQIQRAYRAISGRGPPPKIEHPVEQKHRGGYSELIASAWLLECGFEVYRNVSPHGVADLVATKDGNIELVDVKTVSVTKNHDGSFTVSAGPLLKPAQREAGVRLLYVTPDGLCAWDTRLLDDHYNSRER</sequence>
<dbReference type="Gene3D" id="3.40.1350.10">
    <property type="match status" value="1"/>
</dbReference>
<dbReference type="SUPFAM" id="SSF52980">
    <property type="entry name" value="Restriction endonuclease-like"/>
    <property type="match status" value="1"/>
</dbReference>
<gene>
    <name evidence="2" type="ORF">LCGC14_1572070</name>
</gene>
<evidence type="ECO:0008006" key="3">
    <source>
        <dbReference type="Google" id="ProtNLM"/>
    </source>
</evidence>
<name>A0A0F9L0J2_9ZZZZ</name>
<dbReference type="InterPro" id="IPR011856">
    <property type="entry name" value="tRNA_endonuc-like_dom_sf"/>
</dbReference>
<feature type="region of interest" description="Disordered" evidence="1">
    <location>
        <begin position="1"/>
        <end position="27"/>
    </location>
</feature>
<protein>
    <recommendedName>
        <fullName evidence="3">PD(D/E)XK endonuclease domain-containing protein</fullName>
    </recommendedName>
</protein>
<accession>A0A0F9L0J2</accession>
<evidence type="ECO:0000313" key="2">
    <source>
        <dbReference type="EMBL" id="KKM27703.1"/>
    </source>
</evidence>
<feature type="compositionally biased region" description="Basic and acidic residues" evidence="1">
    <location>
        <begin position="7"/>
        <end position="27"/>
    </location>
</feature>
<dbReference type="InterPro" id="IPR011335">
    <property type="entry name" value="Restrct_endonuc-II-like"/>
</dbReference>
<comment type="caution">
    <text evidence="2">The sequence shown here is derived from an EMBL/GenBank/DDBJ whole genome shotgun (WGS) entry which is preliminary data.</text>
</comment>
<dbReference type="GO" id="GO:0003676">
    <property type="term" value="F:nucleic acid binding"/>
    <property type="evidence" value="ECO:0007669"/>
    <property type="project" value="InterPro"/>
</dbReference>
<organism evidence="2">
    <name type="scientific">marine sediment metagenome</name>
    <dbReference type="NCBI Taxonomy" id="412755"/>
    <lineage>
        <taxon>unclassified sequences</taxon>
        <taxon>metagenomes</taxon>
        <taxon>ecological metagenomes</taxon>
    </lineage>
</organism>
<reference evidence="2" key="1">
    <citation type="journal article" date="2015" name="Nature">
        <title>Complex archaea that bridge the gap between prokaryotes and eukaryotes.</title>
        <authorList>
            <person name="Spang A."/>
            <person name="Saw J.H."/>
            <person name="Jorgensen S.L."/>
            <person name="Zaremba-Niedzwiedzka K."/>
            <person name="Martijn J."/>
            <person name="Lind A.E."/>
            <person name="van Eijk R."/>
            <person name="Schleper C."/>
            <person name="Guy L."/>
            <person name="Ettema T.J."/>
        </authorList>
    </citation>
    <scope>NUCLEOTIDE SEQUENCE</scope>
</reference>
<dbReference type="EMBL" id="LAZR01012271">
    <property type="protein sequence ID" value="KKM27703.1"/>
    <property type="molecule type" value="Genomic_DNA"/>
</dbReference>
<proteinExistence type="predicted"/>
<evidence type="ECO:0000256" key="1">
    <source>
        <dbReference type="SAM" id="MobiDB-lite"/>
    </source>
</evidence>